<proteinExistence type="predicted"/>
<sequence length="168" mass="18692">MALVTSPQTIPDLKYEYHTITIDSIGQDSANSFTCHLQQPLKNVVQARLLGAHIHSKDNTEHCYISINELDSIFNDRASNVLTGQGNMSMLRGSFASIVTDSTTHSGSDSLIKFKDDYPIITQYVNPIRQIDRISIVIRDQDGATIKNSSTAGDNFLVFKFVCRKPNL</sequence>
<accession>A0A6C0JDF8</accession>
<protein>
    <submittedName>
        <fullName evidence="1">Uncharacterized protein</fullName>
    </submittedName>
</protein>
<dbReference type="EMBL" id="MN740384">
    <property type="protein sequence ID" value="QHU03659.1"/>
    <property type="molecule type" value="Genomic_DNA"/>
</dbReference>
<evidence type="ECO:0000313" key="1">
    <source>
        <dbReference type="EMBL" id="QHU03659.1"/>
    </source>
</evidence>
<name>A0A6C0JDF8_9ZZZZ</name>
<reference evidence="1" key="1">
    <citation type="journal article" date="2020" name="Nature">
        <title>Giant virus diversity and host interactions through global metagenomics.</title>
        <authorList>
            <person name="Schulz F."/>
            <person name="Roux S."/>
            <person name="Paez-Espino D."/>
            <person name="Jungbluth S."/>
            <person name="Walsh D.A."/>
            <person name="Denef V.J."/>
            <person name="McMahon K.D."/>
            <person name="Konstantinidis K.T."/>
            <person name="Eloe-Fadrosh E.A."/>
            <person name="Kyrpides N.C."/>
            <person name="Woyke T."/>
        </authorList>
    </citation>
    <scope>NUCLEOTIDE SEQUENCE</scope>
    <source>
        <strain evidence="1">GVMAG-M-3300027206-1</strain>
    </source>
</reference>
<dbReference type="AlphaFoldDB" id="A0A6C0JDF8"/>
<organism evidence="1">
    <name type="scientific">viral metagenome</name>
    <dbReference type="NCBI Taxonomy" id="1070528"/>
    <lineage>
        <taxon>unclassified sequences</taxon>
        <taxon>metagenomes</taxon>
        <taxon>organismal metagenomes</taxon>
    </lineage>
</organism>